<feature type="signal peptide" evidence="1">
    <location>
        <begin position="1"/>
        <end position="19"/>
    </location>
</feature>
<dbReference type="Proteomes" id="UP001176961">
    <property type="component" value="Unassembled WGS sequence"/>
</dbReference>
<organism evidence="2 3">
    <name type="scientific">Cylicocyclus nassatus</name>
    <name type="common">Nematode worm</name>
    <dbReference type="NCBI Taxonomy" id="53992"/>
    <lineage>
        <taxon>Eukaryota</taxon>
        <taxon>Metazoa</taxon>
        <taxon>Ecdysozoa</taxon>
        <taxon>Nematoda</taxon>
        <taxon>Chromadorea</taxon>
        <taxon>Rhabditida</taxon>
        <taxon>Rhabditina</taxon>
        <taxon>Rhabditomorpha</taxon>
        <taxon>Strongyloidea</taxon>
        <taxon>Strongylidae</taxon>
        <taxon>Cylicocyclus</taxon>
    </lineage>
</organism>
<sequence length="188" mass="21746">MLVHLCAVFLLVAVSPILTKEWNCRKPNENSWEGIALKKLQKILNIDNLTYCDDNEPLAKRCAQNSIDYEFEFETSYCIPYVYKPVNPERNHDKKKVTNKDIAVMVALEYAKTCYRPKPTHVACARRSTTKNKRLVQVFSCIFKDQYHSIEFMTRCSPYDPHCYCPPENERLKKSKESAGQVAGLVES</sequence>
<dbReference type="EMBL" id="CATQJL010000001">
    <property type="protein sequence ID" value="CAJ0591697.1"/>
    <property type="molecule type" value="Genomic_DNA"/>
</dbReference>
<feature type="chain" id="PRO_5041429415" evidence="1">
    <location>
        <begin position="20"/>
        <end position="188"/>
    </location>
</feature>
<accession>A0AA36GEQ5</accession>
<gene>
    <name evidence="2" type="ORF">CYNAS_LOCUS3680</name>
</gene>
<reference evidence="2" key="1">
    <citation type="submission" date="2023-07" db="EMBL/GenBank/DDBJ databases">
        <authorList>
            <consortium name="CYATHOMIX"/>
        </authorList>
    </citation>
    <scope>NUCLEOTIDE SEQUENCE</scope>
    <source>
        <strain evidence="2">N/A</strain>
    </source>
</reference>
<keyword evidence="1" id="KW-0732">Signal</keyword>
<evidence type="ECO:0000313" key="3">
    <source>
        <dbReference type="Proteomes" id="UP001176961"/>
    </source>
</evidence>
<proteinExistence type="predicted"/>
<protein>
    <submittedName>
        <fullName evidence="2">Uncharacterized protein</fullName>
    </submittedName>
</protein>
<evidence type="ECO:0000256" key="1">
    <source>
        <dbReference type="SAM" id="SignalP"/>
    </source>
</evidence>
<dbReference type="AlphaFoldDB" id="A0AA36GEQ5"/>
<comment type="caution">
    <text evidence="2">The sequence shown here is derived from an EMBL/GenBank/DDBJ whole genome shotgun (WGS) entry which is preliminary data.</text>
</comment>
<name>A0AA36GEQ5_CYLNA</name>
<evidence type="ECO:0000313" key="2">
    <source>
        <dbReference type="EMBL" id="CAJ0591697.1"/>
    </source>
</evidence>
<keyword evidence="3" id="KW-1185">Reference proteome</keyword>